<keyword evidence="2" id="KW-1185">Reference proteome</keyword>
<name>A0A6J2KDU2_BOMMA</name>
<dbReference type="Proteomes" id="UP000504629">
    <property type="component" value="Unplaced"/>
</dbReference>
<evidence type="ECO:0000256" key="1">
    <source>
        <dbReference type="SAM" id="SignalP"/>
    </source>
</evidence>
<dbReference type="RefSeq" id="XP_028038434.1">
    <property type="nucleotide sequence ID" value="XM_028182633.1"/>
</dbReference>
<feature type="signal peptide" evidence="1">
    <location>
        <begin position="1"/>
        <end position="23"/>
    </location>
</feature>
<dbReference type="OrthoDB" id="8187791at2759"/>
<evidence type="ECO:0000313" key="2">
    <source>
        <dbReference type="Proteomes" id="UP000504629"/>
    </source>
</evidence>
<gene>
    <name evidence="3" type="primary">LOC114249161</name>
</gene>
<reference evidence="3" key="1">
    <citation type="submission" date="2025-08" db="UniProtKB">
        <authorList>
            <consortium name="RefSeq"/>
        </authorList>
    </citation>
    <scope>IDENTIFICATION</scope>
    <source>
        <tissue evidence="3">Silk gland</tissue>
    </source>
</reference>
<sequence length="179" mass="19791">MIKVNYNFIVIAAVLLACGFAIATHTREARCFRYTWLGPRFNNESVFLNATCQDATRLADGVPCEAPLVVSHDGTWPDVEYIWRNYALNATCIASNDICATYSYYYDGKVENSTAMCTRAVNSNGDAITSGCYTQTDGSYVTRVCFCRPIPGGLPCNNATRKSLSISIILTVILYKLFN</sequence>
<evidence type="ECO:0000313" key="3">
    <source>
        <dbReference type="RefSeq" id="XP_028038434.1"/>
    </source>
</evidence>
<organism evidence="2 3">
    <name type="scientific">Bombyx mandarina</name>
    <name type="common">Wild silk moth</name>
    <name type="synonym">Wild silkworm</name>
    <dbReference type="NCBI Taxonomy" id="7092"/>
    <lineage>
        <taxon>Eukaryota</taxon>
        <taxon>Metazoa</taxon>
        <taxon>Ecdysozoa</taxon>
        <taxon>Arthropoda</taxon>
        <taxon>Hexapoda</taxon>
        <taxon>Insecta</taxon>
        <taxon>Pterygota</taxon>
        <taxon>Neoptera</taxon>
        <taxon>Endopterygota</taxon>
        <taxon>Lepidoptera</taxon>
        <taxon>Glossata</taxon>
        <taxon>Ditrysia</taxon>
        <taxon>Bombycoidea</taxon>
        <taxon>Bombycidae</taxon>
        <taxon>Bombycinae</taxon>
        <taxon>Bombyx</taxon>
    </lineage>
</organism>
<accession>A0A6J2KDU2</accession>
<feature type="chain" id="PRO_5026720598" evidence="1">
    <location>
        <begin position="24"/>
        <end position="179"/>
    </location>
</feature>
<keyword evidence="1" id="KW-0732">Signal</keyword>
<dbReference type="GeneID" id="114249161"/>
<proteinExistence type="predicted"/>
<dbReference type="AlphaFoldDB" id="A0A6J2KDU2"/>
<dbReference type="PROSITE" id="PS51257">
    <property type="entry name" value="PROKAR_LIPOPROTEIN"/>
    <property type="match status" value="1"/>
</dbReference>
<dbReference type="KEGG" id="bman:114249161"/>
<protein>
    <submittedName>
        <fullName evidence="3">Uncharacterized protein LOC114249161</fullName>
    </submittedName>
</protein>